<dbReference type="EMBL" id="CP030073">
    <property type="protein sequence ID" value="AWW35457.1"/>
    <property type="molecule type" value="Genomic_DNA"/>
</dbReference>
<keyword evidence="3" id="KW-1185">Reference proteome</keyword>
<gene>
    <name evidence="2" type="ORF">DN051_01155</name>
</gene>
<proteinExistence type="predicted"/>
<reference evidence="2 3" key="1">
    <citation type="journal article" date="2019" name="Int. J. Syst. Evol. Microbiol.">
        <title>Streptomyces cadmiisoli sp. nov., a novel actinomycete isolated from cadmium-contaminated soil.</title>
        <authorList>
            <person name="Li K."/>
            <person name="Tang X."/>
            <person name="Zhao J."/>
            <person name="Guo Y."/>
            <person name="Tang Y."/>
            <person name="Gao J."/>
        </authorList>
    </citation>
    <scope>NUCLEOTIDE SEQUENCE [LARGE SCALE GENOMIC DNA]</scope>
    <source>
        <strain evidence="2 3">ZFG47</strain>
    </source>
</reference>
<evidence type="ECO:0000313" key="2">
    <source>
        <dbReference type="EMBL" id="AWW35457.1"/>
    </source>
</evidence>
<feature type="signal peptide" evidence="1">
    <location>
        <begin position="1"/>
        <end position="36"/>
    </location>
</feature>
<protein>
    <recommendedName>
        <fullName evidence="4">Peptidase inhibitor family I36 protein</fullName>
    </recommendedName>
</protein>
<dbReference type="Pfam" id="PF03995">
    <property type="entry name" value="Inhibitor_I36"/>
    <property type="match status" value="1"/>
</dbReference>
<name>A0A2Z4IRQ3_9ACTN</name>
<dbReference type="Proteomes" id="UP000249616">
    <property type="component" value="Chromosome"/>
</dbReference>
<dbReference type="Gene3D" id="2.60.20.10">
    <property type="entry name" value="Crystallins"/>
    <property type="match status" value="1"/>
</dbReference>
<sequence length="146" mass="15834">MRISKEITLKSKLAKIVAPALSAIAIAVAGTGPASASDAEAMAYTCKDNEVCFYQHSNYTGSVFVPDELKYHSVVSDFGVKKFVNGANADNAVSSVINTTGWRFCFYDRPFMQHYQGTLGADDGANFVGQQWAYLNDRISSVQPCS</sequence>
<accession>A0A2Z4IRQ3</accession>
<evidence type="ECO:0000256" key="1">
    <source>
        <dbReference type="SAM" id="SignalP"/>
    </source>
</evidence>
<organism evidence="2 3">
    <name type="scientific">Streptomyces cadmiisoli</name>
    <dbReference type="NCBI Taxonomy" id="2184053"/>
    <lineage>
        <taxon>Bacteria</taxon>
        <taxon>Bacillati</taxon>
        <taxon>Actinomycetota</taxon>
        <taxon>Actinomycetes</taxon>
        <taxon>Kitasatosporales</taxon>
        <taxon>Streptomycetaceae</taxon>
        <taxon>Streptomyces</taxon>
        <taxon>Streptomyces aurantiacus group</taxon>
    </lineage>
</organism>
<evidence type="ECO:0008006" key="4">
    <source>
        <dbReference type="Google" id="ProtNLM"/>
    </source>
</evidence>
<dbReference type="KEGG" id="scad:DN051_01155"/>
<keyword evidence="1" id="KW-0732">Signal</keyword>
<feature type="chain" id="PRO_5016292950" description="Peptidase inhibitor family I36 protein" evidence="1">
    <location>
        <begin position="37"/>
        <end position="146"/>
    </location>
</feature>
<dbReference type="AlphaFoldDB" id="A0A2Z4IRQ3"/>
<evidence type="ECO:0000313" key="3">
    <source>
        <dbReference type="Proteomes" id="UP000249616"/>
    </source>
</evidence>